<dbReference type="SMART" id="SM00388">
    <property type="entry name" value="HisKA"/>
    <property type="match status" value="1"/>
</dbReference>
<feature type="domain" description="Histidine kinase" evidence="7">
    <location>
        <begin position="630"/>
        <end position="846"/>
    </location>
</feature>
<dbReference type="InterPro" id="IPR003018">
    <property type="entry name" value="GAF"/>
</dbReference>
<proteinExistence type="predicted"/>
<sequence>MKSNDLTNGQDNGNKSLFESDRKLRTLVGNLPGVVYRCYNDKNWTMDFISKGCYDLTGYTQQQFYTPKRVHWGEIIHEDDKENVWKKIQKALTENRQFHVNYRIHRADGKIRWISEHGVGIPDRENGAKFLEGFIEDITNQKETENLLRVRNRALNSAGKGIIIADAQVHHFPIIYVNKAFQQITGYPENEVLGRNCNFLQGSDKHQAEIDIIRAALHGGKSCRVTLRNYRKDGSLFWNELAITPVKNEKRKLTHFIAVQNDITQQKREQVMKLHKQSVLEDIIKNEPLEMIVSQIVDILEKNIDGAIGAIWKFNEKKFQLELLSAPNFPKDLREALDGIPLKPDSCSCGKAAHFKQAIIVKNMFTDDSWKNYANYLSKHNLKSCWSYPLMDAMGQITGVLCAYLRNEAIPGKVENDLIKDTSQLAALAIEQNNIRGALLQSQAQLKQQVRNQTSELKSSIKKLEEANINLEDQITETSLALKRAETSETISSAIAKNFPKGVIILVNDDMEIVYMEGTAMSNIRMQKISQGKIRIDDLKNFSSRRKAIFKDYIEQTLKGLHLSFEIRYRGINYMVNTTPLSGKYSNNEIKHALLVLNDISEQKKAERDIRIALTKQKELNELKSRFIATASHEFRTPLSVILSSATLIERQNQLGQEEKRLRHTALIRSNVQNLVIILNDFLSLGKLEEGEIRATPEWFNLVDFTASLAQQLETNLKEGQSIEIIKPSEKIIAFLDPKLMRYILINLLDNAIKYSHENQVITIKIGYDAKKVSLSVIDQGIGIPREEHERMFQRFFRAKNSLNIKGTGLGLTIAKQYTELMGGIIHFSSEQGQGSIFTVEFPIPKTDGKKESIG</sequence>
<dbReference type="OrthoDB" id="9808408at2"/>
<dbReference type="PROSITE" id="PS50112">
    <property type="entry name" value="PAS"/>
    <property type="match status" value="2"/>
</dbReference>
<dbReference type="SUPFAM" id="SSF55781">
    <property type="entry name" value="GAF domain-like"/>
    <property type="match status" value="1"/>
</dbReference>
<dbReference type="Pfam" id="PF08447">
    <property type="entry name" value="PAS_3"/>
    <property type="match status" value="1"/>
</dbReference>
<evidence type="ECO:0000259" key="8">
    <source>
        <dbReference type="PROSITE" id="PS50112"/>
    </source>
</evidence>
<dbReference type="InterPro" id="IPR003594">
    <property type="entry name" value="HATPase_dom"/>
</dbReference>
<keyword evidence="3" id="KW-0597">Phosphoprotein</keyword>
<keyword evidence="11" id="KW-1185">Reference proteome</keyword>
<dbReference type="InterPro" id="IPR000700">
    <property type="entry name" value="PAS-assoc_C"/>
</dbReference>
<keyword evidence="5" id="KW-0418">Kinase</keyword>
<dbReference type="AlphaFoldDB" id="A0A2T0MAX3"/>
<organism evidence="10 11">
    <name type="scientific">Flagellimonas meridianipacifica</name>
    <dbReference type="NCBI Taxonomy" id="1080225"/>
    <lineage>
        <taxon>Bacteria</taxon>
        <taxon>Pseudomonadati</taxon>
        <taxon>Bacteroidota</taxon>
        <taxon>Flavobacteriia</taxon>
        <taxon>Flavobacteriales</taxon>
        <taxon>Flavobacteriaceae</taxon>
        <taxon>Flagellimonas</taxon>
    </lineage>
</organism>
<dbReference type="PROSITE" id="PS50113">
    <property type="entry name" value="PAC"/>
    <property type="match status" value="2"/>
</dbReference>
<keyword evidence="6" id="KW-0175">Coiled coil</keyword>
<evidence type="ECO:0000259" key="9">
    <source>
        <dbReference type="PROSITE" id="PS50113"/>
    </source>
</evidence>
<feature type="domain" description="PAC" evidence="9">
    <location>
        <begin position="221"/>
        <end position="275"/>
    </location>
</feature>
<dbReference type="SMART" id="SM00086">
    <property type="entry name" value="PAC"/>
    <property type="match status" value="2"/>
</dbReference>
<dbReference type="InterPro" id="IPR003661">
    <property type="entry name" value="HisK_dim/P_dom"/>
</dbReference>
<evidence type="ECO:0000313" key="10">
    <source>
        <dbReference type="EMBL" id="PRX54657.1"/>
    </source>
</evidence>
<dbReference type="EC" id="2.7.13.3" evidence="2"/>
<feature type="domain" description="PAC" evidence="9">
    <location>
        <begin position="98"/>
        <end position="150"/>
    </location>
</feature>
<dbReference type="PANTHER" id="PTHR43304">
    <property type="entry name" value="PHYTOCHROME-LIKE PROTEIN CPH1"/>
    <property type="match status" value="1"/>
</dbReference>
<dbReference type="SUPFAM" id="SSF47384">
    <property type="entry name" value="Homodimeric domain of signal transducing histidine kinase"/>
    <property type="match status" value="1"/>
</dbReference>
<dbReference type="SMART" id="SM00387">
    <property type="entry name" value="HATPase_c"/>
    <property type="match status" value="1"/>
</dbReference>
<evidence type="ECO:0000313" key="11">
    <source>
        <dbReference type="Proteomes" id="UP000237640"/>
    </source>
</evidence>
<dbReference type="InterPro" id="IPR029016">
    <property type="entry name" value="GAF-like_dom_sf"/>
</dbReference>
<dbReference type="Pfam" id="PF13185">
    <property type="entry name" value="GAF_2"/>
    <property type="match status" value="1"/>
</dbReference>
<dbReference type="Pfam" id="PF00512">
    <property type="entry name" value="HisKA"/>
    <property type="match status" value="1"/>
</dbReference>
<dbReference type="EMBL" id="PVYX01000002">
    <property type="protein sequence ID" value="PRX54657.1"/>
    <property type="molecule type" value="Genomic_DNA"/>
</dbReference>
<evidence type="ECO:0000256" key="1">
    <source>
        <dbReference type="ARBA" id="ARBA00000085"/>
    </source>
</evidence>
<name>A0A2T0MAX3_9FLAO</name>
<feature type="domain" description="PAS" evidence="8">
    <location>
        <begin position="153"/>
        <end position="220"/>
    </location>
</feature>
<dbReference type="InterPro" id="IPR013655">
    <property type="entry name" value="PAS_fold_3"/>
</dbReference>
<dbReference type="CDD" id="cd00130">
    <property type="entry name" value="PAS"/>
    <property type="match status" value="2"/>
</dbReference>
<dbReference type="InterPro" id="IPR005467">
    <property type="entry name" value="His_kinase_dom"/>
</dbReference>
<dbReference type="PANTHER" id="PTHR43304:SF1">
    <property type="entry name" value="PAC DOMAIN-CONTAINING PROTEIN"/>
    <property type="match status" value="1"/>
</dbReference>
<protein>
    <recommendedName>
        <fullName evidence="2">histidine kinase</fullName>
        <ecNumber evidence="2">2.7.13.3</ecNumber>
    </recommendedName>
</protein>
<dbReference type="CDD" id="cd00075">
    <property type="entry name" value="HATPase"/>
    <property type="match status" value="1"/>
</dbReference>
<dbReference type="InterPro" id="IPR035965">
    <property type="entry name" value="PAS-like_dom_sf"/>
</dbReference>
<dbReference type="SMART" id="SM00091">
    <property type="entry name" value="PAS"/>
    <property type="match status" value="2"/>
</dbReference>
<dbReference type="Gene3D" id="3.30.450.40">
    <property type="match status" value="1"/>
</dbReference>
<dbReference type="InterPro" id="IPR052162">
    <property type="entry name" value="Sensor_kinase/Photoreceptor"/>
</dbReference>
<dbReference type="InterPro" id="IPR036890">
    <property type="entry name" value="HATPase_C_sf"/>
</dbReference>
<evidence type="ECO:0000256" key="2">
    <source>
        <dbReference type="ARBA" id="ARBA00012438"/>
    </source>
</evidence>
<dbReference type="SUPFAM" id="SSF55874">
    <property type="entry name" value="ATPase domain of HSP90 chaperone/DNA topoisomerase II/histidine kinase"/>
    <property type="match status" value="1"/>
</dbReference>
<dbReference type="Pfam" id="PF02518">
    <property type="entry name" value="HATPase_c"/>
    <property type="match status" value="1"/>
</dbReference>
<evidence type="ECO:0000259" key="7">
    <source>
        <dbReference type="PROSITE" id="PS50109"/>
    </source>
</evidence>
<dbReference type="Pfam" id="PF13426">
    <property type="entry name" value="PAS_9"/>
    <property type="match status" value="1"/>
</dbReference>
<feature type="domain" description="PAS" evidence="8">
    <location>
        <begin position="20"/>
        <end position="95"/>
    </location>
</feature>
<comment type="catalytic activity">
    <reaction evidence="1">
        <text>ATP + protein L-histidine = ADP + protein N-phospho-L-histidine.</text>
        <dbReference type="EC" id="2.7.13.3"/>
    </reaction>
</comment>
<comment type="caution">
    <text evidence="10">The sequence shown here is derived from an EMBL/GenBank/DDBJ whole genome shotgun (WGS) entry which is preliminary data.</text>
</comment>
<dbReference type="FunFam" id="3.30.565.10:FF:000006">
    <property type="entry name" value="Sensor histidine kinase WalK"/>
    <property type="match status" value="1"/>
</dbReference>
<dbReference type="Gene3D" id="1.10.287.130">
    <property type="match status" value="1"/>
</dbReference>
<accession>A0A2T0MAX3</accession>
<dbReference type="Proteomes" id="UP000237640">
    <property type="component" value="Unassembled WGS sequence"/>
</dbReference>
<evidence type="ECO:0000256" key="4">
    <source>
        <dbReference type="ARBA" id="ARBA00022679"/>
    </source>
</evidence>
<dbReference type="Gene3D" id="3.30.565.10">
    <property type="entry name" value="Histidine kinase-like ATPase, C-terminal domain"/>
    <property type="match status" value="1"/>
</dbReference>
<evidence type="ECO:0000256" key="3">
    <source>
        <dbReference type="ARBA" id="ARBA00022553"/>
    </source>
</evidence>
<keyword evidence="4" id="KW-0808">Transferase</keyword>
<dbReference type="CDD" id="cd00082">
    <property type="entry name" value="HisKA"/>
    <property type="match status" value="1"/>
</dbReference>
<dbReference type="RefSeq" id="WP_106145965.1">
    <property type="nucleotide sequence ID" value="NZ_PVYX01000002.1"/>
</dbReference>
<evidence type="ECO:0000256" key="6">
    <source>
        <dbReference type="SAM" id="Coils"/>
    </source>
</evidence>
<dbReference type="InterPro" id="IPR000014">
    <property type="entry name" value="PAS"/>
</dbReference>
<evidence type="ECO:0000256" key="5">
    <source>
        <dbReference type="ARBA" id="ARBA00022777"/>
    </source>
</evidence>
<dbReference type="InterPro" id="IPR001610">
    <property type="entry name" value="PAC"/>
</dbReference>
<dbReference type="InterPro" id="IPR004358">
    <property type="entry name" value="Sig_transdc_His_kin-like_C"/>
</dbReference>
<reference evidence="10 11" key="1">
    <citation type="submission" date="2018-03" db="EMBL/GenBank/DDBJ databases">
        <title>Genomic Encyclopedia of Archaeal and Bacterial Type Strains, Phase II (KMG-II): from individual species to whole genera.</title>
        <authorList>
            <person name="Goeker M."/>
        </authorList>
    </citation>
    <scope>NUCLEOTIDE SEQUENCE [LARGE SCALE GENOMIC DNA]</scope>
    <source>
        <strain evidence="10 11">DSM 25027</strain>
    </source>
</reference>
<dbReference type="PROSITE" id="PS50109">
    <property type="entry name" value="HIS_KIN"/>
    <property type="match status" value="1"/>
</dbReference>
<dbReference type="PRINTS" id="PR00344">
    <property type="entry name" value="BCTRLSENSOR"/>
</dbReference>
<dbReference type="SUPFAM" id="SSF55785">
    <property type="entry name" value="PYP-like sensor domain (PAS domain)"/>
    <property type="match status" value="2"/>
</dbReference>
<dbReference type="NCBIfam" id="TIGR00229">
    <property type="entry name" value="sensory_box"/>
    <property type="match status" value="2"/>
</dbReference>
<dbReference type="GO" id="GO:0000155">
    <property type="term" value="F:phosphorelay sensor kinase activity"/>
    <property type="evidence" value="ECO:0007669"/>
    <property type="project" value="InterPro"/>
</dbReference>
<feature type="coiled-coil region" evidence="6">
    <location>
        <begin position="447"/>
        <end position="481"/>
    </location>
</feature>
<dbReference type="InterPro" id="IPR036097">
    <property type="entry name" value="HisK_dim/P_sf"/>
</dbReference>
<dbReference type="Gene3D" id="3.30.450.20">
    <property type="entry name" value="PAS domain"/>
    <property type="match status" value="3"/>
</dbReference>
<gene>
    <name evidence="10" type="ORF">CLV81_3059</name>
</gene>